<dbReference type="NCBIfam" id="TIGR03859">
    <property type="entry name" value="PQQ_PqqD"/>
    <property type="match status" value="1"/>
</dbReference>
<dbReference type="InterPro" id="IPR041881">
    <property type="entry name" value="PqqD_sf"/>
</dbReference>
<sequence length="95" mass="10477">MDPGMDPGAIPTLPRGVRLHRDRVRDQWVLLAPERAVTLDPIAHAILSEIDGTRSFAEITETLATRYAAPREQITADAAGFLQALQARRFLDLAT</sequence>
<dbReference type="EMBL" id="FOZW01000005">
    <property type="protein sequence ID" value="SFS79624.1"/>
    <property type="molecule type" value="Genomic_DNA"/>
</dbReference>
<dbReference type="InterPro" id="IPR008792">
    <property type="entry name" value="PQQD"/>
</dbReference>
<evidence type="ECO:0000256" key="3">
    <source>
        <dbReference type="ARBA" id="ARBA00022905"/>
    </source>
</evidence>
<evidence type="ECO:0000256" key="4">
    <source>
        <dbReference type="HAMAP-Rule" id="MF_00655"/>
    </source>
</evidence>
<evidence type="ECO:0000313" key="5">
    <source>
        <dbReference type="EMBL" id="SFS79624.1"/>
    </source>
</evidence>
<accession>A0A1I6SRN3</accession>
<dbReference type="Proteomes" id="UP000199392">
    <property type="component" value="Unassembled WGS sequence"/>
</dbReference>
<name>A0A1I6SRN3_9RHOB</name>
<protein>
    <recommendedName>
        <fullName evidence="4">PqqA binding protein</fullName>
    </recommendedName>
    <alternativeName>
        <fullName evidence="4">Coenzyme PQQ synthesis protein D</fullName>
    </alternativeName>
    <alternativeName>
        <fullName evidence="4">Pyrroloquinoline quinone biosynthesis protein D</fullName>
    </alternativeName>
</protein>
<comment type="pathway">
    <text evidence="1 4">Cofactor biosynthesis; pyrroloquinoline quinone biosynthesis.</text>
</comment>
<comment type="function">
    <text evidence="4">Functions as a PqqA binding protein and presents PqqA to PqqE, in the pyrroloquinoline quinone (PQQ) biosynthetic pathway.</text>
</comment>
<dbReference type="InterPro" id="IPR022479">
    <property type="entry name" value="PqqD_bac"/>
</dbReference>
<dbReference type="GO" id="GO:0048038">
    <property type="term" value="F:quinone binding"/>
    <property type="evidence" value="ECO:0007669"/>
    <property type="project" value="InterPro"/>
</dbReference>
<dbReference type="Pfam" id="PF05402">
    <property type="entry name" value="PqqD"/>
    <property type="match status" value="1"/>
</dbReference>
<dbReference type="STRING" id="311180.SAMN04488050_10513"/>
<comment type="similarity">
    <text evidence="4">Belongs to the PqqD family.</text>
</comment>
<comment type="subunit">
    <text evidence="2 4">Monomer. Interacts with PqqE.</text>
</comment>
<keyword evidence="6" id="KW-1185">Reference proteome</keyword>
<evidence type="ECO:0000256" key="2">
    <source>
        <dbReference type="ARBA" id="ARBA00011741"/>
    </source>
</evidence>
<dbReference type="GO" id="GO:0018189">
    <property type="term" value="P:pyrroloquinoline quinone biosynthetic process"/>
    <property type="evidence" value="ECO:0007669"/>
    <property type="project" value="UniProtKB-UniRule"/>
</dbReference>
<dbReference type="UniPathway" id="UPA00539"/>
<dbReference type="Gene3D" id="1.10.10.1150">
    <property type="entry name" value="Coenzyme PQQ synthesis protein D (PqqD)"/>
    <property type="match status" value="1"/>
</dbReference>
<keyword evidence="3 4" id="KW-0884">PQQ biosynthesis</keyword>
<dbReference type="AlphaFoldDB" id="A0A1I6SRN3"/>
<evidence type="ECO:0000313" key="6">
    <source>
        <dbReference type="Proteomes" id="UP000199392"/>
    </source>
</evidence>
<gene>
    <name evidence="4" type="primary">pqqD</name>
    <name evidence="5" type="ORF">SAMN04488050_10513</name>
</gene>
<evidence type="ECO:0000256" key="1">
    <source>
        <dbReference type="ARBA" id="ARBA00004886"/>
    </source>
</evidence>
<reference evidence="6" key="1">
    <citation type="submission" date="2016-10" db="EMBL/GenBank/DDBJ databases">
        <authorList>
            <person name="Varghese N."/>
            <person name="Submissions S."/>
        </authorList>
    </citation>
    <scope>NUCLEOTIDE SEQUENCE [LARGE SCALE GENOMIC DNA]</scope>
    <source>
        <strain evidence="6">DSM 26894</strain>
    </source>
</reference>
<proteinExistence type="inferred from homology"/>
<organism evidence="5 6">
    <name type="scientific">Alloyangia pacifica</name>
    <dbReference type="NCBI Taxonomy" id="311180"/>
    <lineage>
        <taxon>Bacteria</taxon>
        <taxon>Pseudomonadati</taxon>
        <taxon>Pseudomonadota</taxon>
        <taxon>Alphaproteobacteria</taxon>
        <taxon>Rhodobacterales</taxon>
        <taxon>Roseobacteraceae</taxon>
        <taxon>Alloyangia</taxon>
    </lineage>
</organism>
<dbReference type="HAMAP" id="MF_00655">
    <property type="entry name" value="PQQ_syn_PqqD"/>
    <property type="match status" value="1"/>
</dbReference>